<feature type="transmembrane region" description="Helical" evidence="7">
    <location>
        <begin position="246"/>
        <end position="271"/>
    </location>
</feature>
<evidence type="ECO:0000256" key="4">
    <source>
        <dbReference type="ARBA" id="ARBA00022989"/>
    </source>
</evidence>
<keyword evidence="5 7" id="KW-0472">Membrane</keyword>
<dbReference type="GO" id="GO:0022857">
    <property type="term" value="F:transmembrane transporter activity"/>
    <property type="evidence" value="ECO:0007669"/>
    <property type="project" value="TreeGrafter"/>
</dbReference>
<feature type="transmembrane region" description="Helical" evidence="7">
    <location>
        <begin position="337"/>
        <end position="357"/>
    </location>
</feature>
<dbReference type="PANTHER" id="PTHR30572">
    <property type="entry name" value="MEMBRANE COMPONENT OF TRANSPORTER-RELATED"/>
    <property type="match status" value="1"/>
</dbReference>
<sequence>MSAVWRVARAAVRRRRVQTAVISVVVAVSTGTIVLALGLLVSASGPFQRAHAEQNGAHLVVAYDTTRVSGEQLATTSTRPGVEASTGPFGQVTLDTAKSVAARAGSLTTVGRADPEGAVDRLDVWAGRWATAPGEIVLNFPRGSGDLVPVGSRIEIPGKPVLTVVGFAYSVSASADAWVTPAQLTALRPTTAQVLYRFTHAATAAEVDAGQAAVTTGLPARSVLGEQSYLTVEERLNSDVGPYVPFLVPFGILGLAVAVLIVANVVSGAVVSGFRDIGVLKSLGFTPNQVLAVYLVMVLVPAALGCVVGTIGGNLVAKPVLTDAFSAFGAGGVGIDAWVDVVALVGLPLVVVPAALVSALRARRLPATAAISAGSGPRFGRALAVQRRLAGTRLPRSVSLGLGVPFARPARSALTLAAIVLGVMTVTLSIGVTLSVNAYNNAMRPAHPDRVEFLAGLPDGLTIPAGLPGPRPAPALGDSADEAMLRSLPGSTRVTASAERTVHLLGSQENPSVTFSRGDSAALGPEILDGRWAARAGEAAAPSRFLNQRGLALGDTITVELGGNRTQLTLVGVTLTNNDQAIYADWSTLDVLAPDTRAETYDVQLAPGADRPALASAVHARDPGLELVPPRDGTSSQAVLLVSSASVLTLVLAIVSALGVFNTVVLNVHERRRDLGMLKAIGMTPRQVTVMMITSMGALGVAGGLLGLPLGFFVHRLVGPAMLRAAQSDVFGFVIDVYRAPMLVALGLAGVVIAVLGALIPAARAARLPIATVLHNE</sequence>
<dbReference type="InterPro" id="IPR025857">
    <property type="entry name" value="MacB_PCD"/>
</dbReference>
<protein>
    <submittedName>
        <fullName evidence="10">FtsX-like permease family protein</fullName>
    </submittedName>
</protein>
<dbReference type="Pfam" id="PF02687">
    <property type="entry name" value="FtsX"/>
    <property type="match status" value="2"/>
</dbReference>
<feature type="domain" description="ABC3 transporter permease C-terminal" evidence="8">
    <location>
        <begin position="647"/>
        <end position="769"/>
    </location>
</feature>
<dbReference type="RefSeq" id="WP_285968147.1">
    <property type="nucleotide sequence ID" value="NZ_CP127294.1"/>
</dbReference>
<dbReference type="InterPro" id="IPR050250">
    <property type="entry name" value="Macrolide_Exporter_MacB"/>
</dbReference>
<feature type="transmembrane region" description="Helical" evidence="7">
    <location>
        <begin position="638"/>
        <end position="668"/>
    </location>
</feature>
<dbReference type="KEGG" id="acab:QRX50_39360"/>
<dbReference type="EMBL" id="CP127294">
    <property type="protein sequence ID" value="WIX77406.1"/>
    <property type="molecule type" value="Genomic_DNA"/>
</dbReference>
<gene>
    <name evidence="10" type="ORF">QRX50_39360</name>
</gene>
<evidence type="ECO:0000259" key="8">
    <source>
        <dbReference type="Pfam" id="PF02687"/>
    </source>
</evidence>
<dbReference type="PANTHER" id="PTHR30572:SF17">
    <property type="entry name" value="ABC3 TRANSPORTER PERMEASE PROTEIN DOMAIN-CONTAINING PROTEIN"/>
    <property type="match status" value="1"/>
</dbReference>
<evidence type="ECO:0000259" key="9">
    <source>
        <dbReference type="Pfam" id="PF12704"/>
    </source>
</evidence>
<feature type="transmembrane region" description="Helical" evidence="7">
    <location>
        <begin position="413"/>
        <end position="436"/>
    </location>
</feature>
<dbReference type="Proteomes" id="UP001236014">
    <property type="component" value="Chromosome"/>
</dbReference>
<comment type="similarity">
    <text evidence="6">Belongs to the ABC-4 integral membrane protein family.</text>
</comment>
<feature type="domain" description="MacB-like periplasmic core" evidence="9">
    <location>
        <begin position="412"/>
        <end position="619"/>
    </location>
</feature>
<feature type="transmembrane region" description="Helical" evidence="7">
    <location>
        <begin position="20"/>
        <end position="41"/>
    </location>
</feature>
<keyword evidence="3 7" id="KW-0812">Transmembrane</keyword>
<evidence type="ECO:0000256" key="1">
    <source>
        <dbReference type="ARBA" id="ARBA00004651"/>
    </source>
</evidence>
<organism evidence="10 11">
    <name type="scientific">Amycolatopsis carbonis</name>
    <dbReference type="NCBI Taxonomy" id="715471"/>
    <lineage>
        <taxon>Bacteria</taxon>
        <taxon>Bacillati</taxon>
        <taxon>Actinomycetota</taxon>
        <taxon>Actinomycetes</taxon>
        <taxon>Pseudonocardiales</taxon>
        <taxon>Pseudonocardiaceae</taxon>
        <taxon>Amycolatopsis</taxon>
    </lineage>
</organism>
<evidence type="ECO:0000256" key="2">
    <source>
        <dbReference type="ARBA" id="ARBA00022475"/>
    </source>
</evidence>
<feature type="transmembrane region" description="Helical" evidence="7">
    <location>
        <begin position="738"/>
        <end position="760"/>
    </location>
</feature>
<name>A0A9Y2IE89_9PSEU</name>
<keyword evidence="4 7" id="KW-1133">Transmembrane helix</keyword>
<feature type="transmembrane region" description="Helical" evidence="7">
    <location>
        <begin position="291"/>
        <end position="317"/>
    </location>
</feature>
<dbReference type="GO" id="GO:0005886">
    <property type="term" value="C:plasma membrane"/>
    <property type="evidence" value="ECO:0007669"/>
    <property type="project" value="UniProtKB-SubCell"/>
</dbReference>
<dbReference type="InterPro" id="IPR003838">
    <property type="entry name" value="ABC3_permease_C"/>
</dbReference>
<accession>A0A9Y2IE89</accession>
<evidence type="ECO:0000313" key="10">
    <source>
        <dbReference type="EMBL" id="WIX77406.1"/>
    </source>
</evidence>
<dbReference type="Pfam" id="PF12704">
    <property type="entry name" value="MacB_PCD"/>
    <property type="match status" value="1"/>
</dbReference>
<evidence type="ECO:0000256" key="7">
    <source>
        <dbReference type="SAM" id="Phobius"/>
    </source>
</evidence>
<evidence type="ECO:0000256" key="5">
    <source>
        <dbReference type="ARBA" id="ARBA00023136"/>
    </source>
</evidence>
<evidence type="ECO:0000313" key="11">
    <source>
        <dbReference type="Proteomes" id="UP001236014"/>
    </source>
</evidence>
<reference evidence="10 11" key="1">
    <citation type="submission" date="2023-06" db="EMBL/GenBank/DDBJ databases">
        <authorList>
            <person name="Oyuntsetseg B."/>
            <person name="Kim S.B."/>
        </authorList>
    </citation>
    <scope>NUCLEOTIDE SEQUENCE [LARGE SCALE GENOMIC DNA]</scope>
    <source>
        <strain evidence="10 11">2-15</strain>
    </source>
</reference>
<proteinExistence type="inferred from homology"/>
<evidence type="ECO:0000256" key="6">
    <source>
        <dbReference type="ARBA" id="ARBA00038076"/>
    </source>
</evidence>
<keyword evidence="2" id="KW-1003">Cell membrane</keyword>
<feature type="domain" description="ABC3 transporter permease C-terminal" evidence="8">
    <location>
        <begin position="250"/>
        <end position="365"/>
    </location>
</feature>
<keyword evidence="11" id="KW-1185">Reference proteome</keyword>
<feature type="transmembrane region" description="Helical" evidence="7">
    <location>
        <begin position="689"/>
        <end position="718"/>
    </location>
</feature>
<comment type="subcellular location">
    <subcellularLocation>
        <location evidence="1">Cell membrane</location>
        <topology evidence="1">Multi-pass membrane protein</topology>
    </subcellularLocation>
</comment>
<evidence type="ECO:0000256" key="3">
    <source>
        <dbReference type="ARBA" id="ARBA00022692"/>
    </source>
</evidence>
<dbReference type="AlphaFoldDB" id="A0A9Y2IE89"/>